<dbReference type="RefSeq" id="WP_106307927.1">
    <property type="nucleotide sequence ID" value="NZ_PVWO01000259.1"/>
</dbReference>
<evidence type="ECO:0000256" key="1">
    <source>
        <dbReference type="ARBA" id="ARBA00006738"/>
    </source>
</evidence>
<evidence type="ECO:0000313" key="3">
    <source>
        <dbReference type="EMBL" id="PSB54433.1"/>
    </source>
</evidence>
<dbReference type="Gene3D" id="3.40.1350.10">
    <property type="match status" value="1"/>
</dbReference>
<dbReference type="AlphaFoldDB" id="A0A2T1GAW8"/>
<dbReference type="OrthoDB" id="9802516at2"/>
<organism evidence="3 4">
    <name type="scientific">Chamaesiphon polymorphus CCALA 037</name>
    <dbReference type="NCBI Taxonomy" id="2107692"/>
    <lineage>
        <taxon>Bacteria</taxon>
        <taxon>Bacillati</taxon>
        <taxon>Cyanobacteriota</taxon>
        <taxon>Cyanophyceae</taxon>
        <taxon>Gomontiellales</taxon>
        <taxon>Chamaesiphonaceae</taxon>
        <taxon>Chamaesiphon</taxon>
    </lineage>
</organism>
<dbReference type="EMBL" id="PVWO01000259">
    <property type="protein sequence ID" value="PSB54433.1"/>
    <property type="molecule type" value="Genomic_DNA"/>
</dbReference>
<dbReference type="InterPro" id="IPR003509">
    <property type="entry name" value="UPF0102_YraN-like"/>
</dbReference>
<evidence type="ECO:0000256" key="2">
    <source>
        <dbReference type="HAMAP-Rule" id="MF_00048"/>
    </source>
</evidence>
<protein>
    <recommendedName>
        <fullName evidence="2">UPF0102 protein C7B77_18170</fullName>
    </recommendedName>
</protein>
<evidence type="ECO:0000313" key="4">
    <source>
        <dbReference type="Proteomes" id="UP000238937"/>
    </source>
</evidence>
<dbReference type="Pfam" id="PF02021">
    <property type="entry name" value="UPF0102"/>
    <property type="match status" value="1"/>
</dbReference>
<name>A0A2T1GAW8_9CYAN</name>
<dbReference type="InterPro" id="IPR011856">
    <property type="entry name" value="tRNA_endonuc-like_dom_sf"/>
</dbReference>
<sequence length="138" mass="15992">MNTGKQGEEVVAQWLTNRGGKILHRRWRWKRGEIDLIAIESDTLLFIEVKTRNRANWDADGLLAITPQKQATIVRSAELFLLKYPYLAEYPCRFDVAIVRHQPMNRAIPGIPLQIVTDRTTDERWLLLDYINSAFDGV</sequence>
<keyword evidence="4" id="KW-1185">Reference proteome</keyword>
<proteinExistence type="inferred from homology"/>
<comment type="caution">
    <text evidence="3">The sequence shown here is derived from an EMBL/GenBank/DDBJ whole genome shotgun (WGS) entry which is preliminary data.</text>
</comment>
<dbReference type="InterPro" id="IPR011335">
    <property type="entry name" value="Restrct_endonuc-II-like"/>
</dbReference>
<comment type="similarity">
    <text evidence="1 2">Belongs to the UPF0102 family.</text>
</comment>
<dbReference type="PANTHER" id="PTHR34039">
    <property type="entry name" value="UPF0102 PROTEIN YRAN"/>
    <property type="match status" value="1"/>
</dbReference>
<dbReference type="PANTHER" id="PTHR34039:SF1">
    <property type="entry name" value="UPF0102 PROTEIN YRAN"/>
    <property type="match status" value="1"/>
</dbReference>
<dbReference type="SUPFAM" id="SSF52980">
    <property type="entry name" value="Restriction endonuclease-like"/>
    <property type="match status" value="1"/>
</dbReference>
<dbReference type="GO" id="GO:0003676">
    <property type="term" value="F:nucleic acid binding"/>
    <property type="evidence" value="ECO:0007669"/>
    <property type="project" value="InterPro"/>
</dbReference>
<dbReference type="CDD" id="cd20736">
    <property type="entry name" value="PoNe_Nuclease"/>
    <property type="match status" value="1"/>
</dbReference>
<dbReference type="Proteomes" id="UP000238937">
    <property type="component" value="Unassembled WGS sequence"/>
</dbReference>
<dbReference type="NCBIfam" id="TIGR00252">
    <property type="entry name" value="YraN family protein"/>
    <property type="match status" value="1"/>
</dbReference>
<dbReference type="HAMAP" id="MF_00048">
    <property type="entry name" value="UPF0102"/>
    <property type="match status" value="1"/>
</dbReference>
<gene>
    <name evidence="3" type="ORF">C7B77_18170</name>
</gene>
<reference evidence="3 4" key="1">
    <citation type="submission" date="2018-03" db="EMBL/GenBank/DDBJ databases">
        <title>The ancient ancestry and fast evolution of plastids.</title>
        <authorList>
            <person name="Moore K.R."/>
            <person name="Magnabosco C."/>
            <person name="Momper L."/>
            <person name="Gold D.A."/>
            <person name="Bosak T."/>
            <person name="Fournier G.P."/>
        </authorList>
    </citation>
    <scope>NUCLEOTIDE SEQUENCE [LARGE SCALE GENOMIC DNA]</scope>
    <source>
        <strain evidence="3 4">CCALA 037</strain>
    </source>
</reference>
<accession>A0A2T1GAW8</accession>